<proteinExistence type="predicted"/>
<accession>A0A6J5QQA4</accession>
<sequence>MAYSIKSHGISYLRHAVSHRNKKLNYISIPVDKAQEILDASNGFQPTQGEYTLRSNSLKGAAVVLAMDAKELLERLNSPTPSKVLSDLAEARCKIKELQEAGDNLVHGKLNSESIKAWVRTKAL</sequence>
<protein>
    <submittedName>
        <fullName evidence="1">Uncharacterized protein</fullName>
    </submittedName>
</protein>
<gene>
    <name evidence="1" type="ORF">UFOVP1151_44</name>
</gene>
<name>A0A6J5QQA4_9CAUD</name>
<organism evidence="1">
    <name type="scientific">uncultured Caudovirales phage</name>
    <dbReference type="NCBI Taxonomy" id="2100421"/>
    <lineage>
        <taxon>Viruses</taxon>
        <taxon>Duplodnaviria</taxon>
        <taxon>Heunggongvirae</taxon>
        <taxon>Uroviricota</taxon>
        <taxon>Caudoviricetes</taxon>
        <taxon>Peduoviridae</taxon>
        <taxon>Maltschvirus</taxon>
        <taxon>Maltschvirus maltsch</taxon>
    </lineage>
</organism>
<dbReference type="EMBL" id="LR797097">
    <property type="protein sequence ID" value="CAB4186673.1"/>
    <property type="molecule type" value="Genomic_DNA"/>
</dbReference>
<reference evidence="1" key="1">
    <citation type="submission" date="2020-05" db="EMBL/GenBank/DDBJ databases">
        <authorList>
            <person name="Chiriac C."/>
            <person name="Salcher M."/>
            <person name="Ghai R."/>
            <person name="Kavagutti S V."/>
        </authorList>
    </citation>
    <scope>NUCLEOTIDE SEQUENCE</scope>
</reference>
<evidence type="ECO:0000313" key="1">
    <source>
        <dbReference type="EMBL" id="CAB4186673.1"/>
    </source>
</evidence>